<dbReference type="AlphaFoldDB" id="A0AAE1ADL0"/>
<dbReference type="Proteomes" id="UP001283361">
    <property type="component" value="Unassembled WGS sequence"/>
</dbReference>
<gene>
    <name evidence="1" type="ORF">RRG08_032175</name>
</gene>
<sequence>MGCWNLLRRRHMDQSLELWPDNLIRFQAQRQDQHSSRDIVNIRAEKLSTSEPRNYQHSSREIVNIRAEKLSTFESRNRQHVIREIEDKHESQRAVENLRGQCWGRFKN</sequence>
<dbReference type="EMBL" id="JAWDGP010002216">
    <property type="protein sequence ID" value="KAK3784722.1"/>
    <property type="molecule type" value="Genomic_DNA"/>
</dbReference>
<evidence type="ECO:0000313" key="2">
    <source>
        <dbReference type="Proteomes" id="UP001283361"/>
    </source>
</evidence>
<reference evidence="1" key="1">
    <citation type="journal article" date="2023" name="G3 (Bethesda)">
        <title>A reference genome for the long-term kleptoplast-retaining sea slug Elysia crispata morphotype clarki.</title>
        <authorList>
            <person name="Eastman K.E."/>
            <person name="Pendleton A.L."/>
            <person name="Shaikh M.A."/>
            <person name="Suttiyut T."/>
            <person name="Ogas R."/>
            <person name="Tomko P."/>
            <person name="Gavelis G."/>
            <person name="Widhalm J.R."/>
            <person name="Wisecaver J.H."/>
        </authorList>
    </citation>
    <scope>NUCLEOTIDE SEQUENCE</scope>
    <source>
        <strain evidence="1">ECLA1</strain>
    </source>
</reference>
<accession>A0AAE1ADL0</accession>
<keyword evidence="2" id="KW-1185">Reference proteome</keyword>
<proteinExistence type="predicted"/>
<name>A0AAE1ADL0_9GAST</name>
<evidence type="ECO:0000313" key="1">
    <source>
        <dbReference type="EMBL" id="KAK3784722.1"/>
    </source>
</evidence>
<comment type="caution">
    <text evidence="1">The sequence shown here is derived from an EMBL/GenBank/DDBJ whole genome shotgun (WGS) entry which is preliminary data.</text>
</comment>
<protein>
    <submittedName>
        <fullName evidence="1">Uncharacterized protein</fullName>
    </submittedName>
</protein>
<organism evidence="1 2">
    <name type="scientific">Elysia crispata</name>
    <name type="common">lettuce slug</name>
    <dbReference type="NCBI Taxonomy" id="231223"/>
    <lineage>
        <taxon>Eukaryota</taxon>
        <taxon>Metazoa</taxon>
        <taxon>Spiralia</taxon>
        <taxon>Lophotrochozoa</taxon>
        <taxon>Mollusca</taxon>
        <taxon>Gastropoda</taxon>
        <taxon>Heterobranchia</taxon>
        <taxon>Euthyneura</taxon>
        <taxon>Panpulmonata</taxon>
        <taxon>Sacoglossa</taxon>
        <taxon>Placobranchoidea</taxon>
        <taxon>Plakobranchidae</taxon>
        <taxon>Elysia</taxon>
    </lineage>
</organism>